<feature type="binding site" evidence="5">
    <location>
        <position position="346"/>
    </location>
    <ligand>
        <name>substrate</name>
    </ligand>
</feature>
<evidence type="ECO:0000256" key="2">
    <source>
        <dbReference type="ARBA" id="ARBA00022793"/>
    </source>
</evidence>
<dbReference type="InterPro" id="IPR022653">
    <property type="entry name" value="De-COase2_pyr-phos_BS"/>
</dbReference>
<evidence type="ECO:0000256" key="6">
    <source>
        <dbReference type="NCBIfam" id="TIGR01048"/>
    </source>
</evidence>
<dbReference type="PRINTS" id="PR01181">
    <property type="entry name" value="DAPDCRBXLASE"/>
</dbReference>
<dbReference type="InterPro" id="IPR009006">
    <property type="entry name" value="Ala_racemase/Decarboxylase_C"/>
</dbReference>
<keyword evidence="5" id="KW-0028">Amino-acid biosynthesis</keyword>
<dbReference type="NCBIfam" id="TIGR01048">
    <property type="entry name" value="lysA"/>
    <property type="match status" value="1"/>
</dbReference>
<keyword evidence="2 5" id="KW-0210">Decarboxylase</keyword>
<dbReference type="PROSITE" id="PS00878">
    <property type="entry name" value="ODR_DC_2_1"/>
    <property type="match status" value="1"/>
</dbReference>
<keyword evidence="12" id="KW-1185">Reference proteome</keyword>
<evidence type="ECO:0000313" key="11">
    <source>
        <dbReference type="EMBL" id="BBO35939.1"/>
    </source>
</evidence>
<keyword evidence="5 8" id="KW-0457">Lysine biosynthesis</keyword>
<dbReference type="Proteomes" id="UP000326837">
    <property type="component" value="Chromosome"/>
</dbReference>
<dbReference type="PANTHER" id="PTHR43727">
    <property type="entry name" value="DIAMINOPIMELATE DECARBOXYLASE"/>
    <property type="match status" value="1"/>
</dbReference>
<dbReference type="GO" id="GO:0008836">
    <property type="term" value="F:diaminopimelate decarboxylase activity"/>
    <property type="evidence" value="ECO:0007669"/>
    <property type="project" value="UniProtKB-UniRule"/>
</dbReference>
<feature type="binding site" evidence="5">
    <location>
        <position position="276"/>
    </location>
    <ligand>
        <name>substrate</name>
    </ligand>
</feature>
<dbReference type="InterPro" id="IPR029066">
    <property type="entry name" value="PLP-binding_barrel"/>
</dbReference>
<dbReference type="InterPro" id="IPR000183">
    <property type="entry name" value="Orn/DAP/Arg_de-COase"/>
</dbReference>
<evidence type="ECO:0000256" key="7">
    <source>
        <dbReference type="PIRSR" id="PIRSR600183-50"/>
    </source>
</evidence>
<dbReference type="InterPro" id="IPR002986">
    <property type="entry name" value="DAP_deCOOHase_LysA"/>
</dbReference>
<reference evidence="12" key="1">
    <citation type="submission" date="2019-10" db="EMBL/GenBank/DDBJ databases">
        <title>Lacipirellula parvula gen. nov., sp. nov., representing a lineage of planctomycetes widespread in freshwater anoxic habitats, and description of the family Lacipirellulaceae.</title>
        <authorList>
            <person name="Dedysh S.N."/>
            <person name="Kulichevskaya I.S."/>
            <person name="Beletsky A.V."/>
            <person name="Rakitin A.L."/>
            <person name="Mardanov A.V."/>
            <person name="Ivanova A.A."/>
            <person name="Saltykova V.X."/>
            <person name="Rijpstra W.I.C."/>
            <person name="Sinninghe Damste J.S."/>
            <person name="Ravin N.V."/>
        </authorList>
    </citation>
    <scope>NUCLEOTIDE SEQUENCE [LARGE SCALE GENOMIC DNA]</scope>
    <source>
        <strain evidence="12">PX69</strain>
    </source>
</reference>
<dbReference type="InterPro" id="IPR022644">
    <property type="entry name" value="De-COase2_N"/>
</dbReference>
<gene>
    <name evidence="5" type="primary">lysA</name>
    <name evidence="11" type="ORF">PLANPX_5551</name>
</gene>
<dbReference type="CDD" id="cd06828">
    <property type="entry name" value="PLPDE_III_DapDC"/>
    <property type="match status" value="1"/>
</dbReference>
<evidence type="ECO:0000313" key="12">
    <source>
        <dbReference type="Proteomes" id="UP000326837"/>
    </source>
</evidence>
<dbReference type="PANTHER" id="PTHR43727:SF2">
    <property type="entry name" value="GROUP IV DECARBOXYLASE"/>
    <property type="match status" value="1"/>
</dbReference>
<feature type="domain" description="Orn/DAP/Arg decarboxylase 2 C-terminal" evidence="9">
    <location>
        <begin position="33"/>
        <end position="379"/>
    </location>
</feature>
<dbReference type="UniPathway" id="UPA00034">
    <property type="reaction ID" value="UER00027"/>
</dbReference>
<dbReference type="Gene3D" id="2.40.37.10">
    <property type="entry name" value="Lyase, Ornithine Decarboxylase, Chain A, domain 1"/>
    <property type="match status" value="1"/>
</dbReference>
<sequence>MPAAAAAKFPLTVTEVAGQSVVELAKKFGTPLFVYDAAIVAERVADLAVFDVVRYAQKACSNLAILDVVRRSGGVVDAVSAGEIQRALAAGFKPGFAEPPQIVYTADIFDREALELVAKHEIPVNCGSPDMIDQYGTVCPGRGITLRINPGFGHGHSQKTNTGGQQSKHGIWHSQLADCVERAKRNKLSIAGLHMHIGSGTDMEHLSQVCGAMEAAALSVGSSIHSISAGGGLPTPYREGDKKVDIGAYYELWNGVRERLAAAFGHPVSLEIEPGRYLSAEAGSLIAEIRAVKKMGDNLFYVVDAGFNNLARPILYGAYHPMAVAYASGKSEGATQPVIVGGPLCESGDIFTQEDGGYVRSRDLPVAAIGDYVVIGVAGAYGAVMGSNYNSKPLAAEVMVEKGKVHLVRERQTFADIIRGEHIPK</sequence>
<dbReference type="InterPro" id="IPR022643">
    <property type="entry name" value="De-COase2_C"/>
</dbReference>
<dbReference type="Gene3D" id="3.20.20.10">
    <property type="entry name" value="Alanine racemase"/>
    <property type="match status" value="1"/>
</dbReference>
<dbReference type="EMBL" id="AP021861">
    <property type="protein sequence ID" value="BBO35939.1"/>
    <property type="molecule type" value="Genomic_DNA"/>
</dbReference>
<dbReference type="KEGG" id="lpav:PLANPX_5551"/>
<comment type="pathway">
    <text evidence="5 8">Amino-acid biosynthesis; L-lysine biosynthesis via DAP pathway; L-lysine from DL-2,6-diaminopimelate: step 1/1.</text>
</comment>
<comment type="subunit">
    <text evidence="5">Homodimer.</text>
</comment>
<comment type="function">
    <text evidence="5">Specifically catalyzes the decarboxylation of meso-diaminopimelate (meso-DAP) to L-lysine.</text>
</comment>
<keyword evidence="3 5" id="KW-0663">Pyridoxal phosphate</keyword>
<evidence type="ECO:0000256" key="3">
    <source>
        <dbReference type="ARBA" id="ARBA00022898"/>
    </source>
</evidence>
<dbReference type="SUPFAM" id="SSF51419">
    <property type="entry name" value="PLP-binding barrel"/>
    <property type="match status" value="1"/>
</dbReference>
<dbReference type="Pfam" id="PF02784">
    <property type="entry name" value="Orn_Arg_deC_N"/>
    <property type="match status" value="1"/>
</dbReference>
<feature type="modified residue" description="N6-(pyridoxal phosphate)lysine" evidence="5 7">
    <location>
        <position position="58"/>
    </location>
</feature>
<feature type="binding site" evidence="5">
    <location>
        <position position="232"/>
    </location>
    <ligand>
        <name>pyridoxal 5'-phosphate</name>
        <dbReference type="ChEBI" id="CHEBI:597326"/>
    </ligand>
</feature>
<comment type="cofactor">
    <cofactor evidence="1 5 7 8">
        <name>pyridoxal 5'-phosphate</name>
        <dbReference type="ChEBI" id="CHEBI:597326"/>
    </cofactor>
</comment>
<evidence type="ECO:0000259" key="9">
    <source>
        <dbReference type="Pfam" id="PF00278"/>
    </source>
</evidence>
<feature type="active site" description="Proton donor" evidence="7">
    <location>
        <position position="345"/>
    </location>
</feature>
<dbReference type="SUPFAM" id="SSF50621">
    <property type="entry name" value="Alanine racemase C-terminal domain-like"/>
    <property type="match status" value="1"/>
</dbReference>
<evidence type="ECO:0000256" key="4">
    <source>
        <dbReference type="ARBA" id="ARBA00023239"/>
    </source>
</evidence>
<keyword evidence="4 5" id="KW-0456">Lyase</keyword>
<organism evidence="11 12">
    <name type="scientific">Lacipirellula parvula</name>
    <dbReference type="NCBI Taxonomy" id="2650471"/>
    <lineage>
        <taxon>Bacteria</taxon>
        <taxon>Pseudomonadati</taxon>
        <taxon>Planctomycetota</taxon>
        <taxon>Planctomycetia</taxon>
        <taxon>Pirellulales</taxon>
        <taxon>Lacipirellulaceae</taxon>
        <taxon>Lacipirellula</taxon>
    </lineage>
</organism>
<accession>A0A5K7XQJ8</accession>
<feature type="binding site" evidence="5">
    <location>
        <position position="381"/>
    </location>
    <ligand>
        <name>substrate</name>
    </ligand>
</feature>
<proteinExistence type="inferred from homology"/>
<evidence type="ECO:0000256" key="1">
    <source>
        <dbReference type="ARBA" id="ARBA00001933"/>
    </source>
</evidence>
<comment type="catalytic activity">
    <reaction evidence="5 8">
        <text>meso-2,6-diaminopimelate + H(+) = L-lysine + CO2</text>
        <dbReference type="Rhea" id="RHEA:15101"/>
        <dbReference type="ChEBI" id="CHEBI:15378"/>
        <dbReference type="ChEBI" id="CHEBI:16526"/>
        <dbReference type="ChEBI" id="CHEBI:32551"/>
        <dbReference type="ChEBI" id="CHEBI:57791"/>
        <dbReference type="EC" id="4.1.1.20"/>
    </reaction>
</comment>
<dbReference type="GO" id="GO:0030170">
    <property type="term" value="F:pyridoxal phosphate binding"/>
    <property type="evidence" value="ECO:0007669"/>
    <property type="project" value="UniProtKB-UniRule"/>
</dbReference>
<evidence type="ECO:0000259" key="10">
    <source>
        <dbReference type="Pfam" id="PF02784"/>
    </source>
</evidence>
<comment type="similarity">
    <text evidence="5">Belongs to the Orn/Lys/Arg decarboxylase class-II family. LysA subfamily.</text>
</comment>
<dbReference type="HAMAP" id="MF_02120">
    <property type="entry name" value="LysA"/>
    <property type="match status" value="1"/>
</dbReference>
<dbReference type="Pfam" id="PF00278">
    <property type="entry name" value="Orn_DAP_Arg_deC"/>
    <property type="match status" value="1"/>
</dbReference>
<feature type="domain" description="Orn/DAP/Arg decarboxylase 2 N-terminal" evidence="10">
    <location>
        <begin position="52"/>
        <end position="280"/>
    </location>
</feature>
<evidence type="ECO:0000256" key="8">
    <source>
        <dbReference type="RuleBase" id="RU003738"/>
    </source>
</evidence>
<feature type="binding site" evidence="5">
    <location>
        <begin position="273"/>
        <end position="276"/>
    </location>
    <ligand>
        <name>pyridoxal 5'-phosphate</name>
        <dbReference type="ChEBI" id="CHEBI:597326"/>
    </ligand>
</feature>
<dbReference type="PRINTS" id="PR01179">
    <property type="entry name" value="ODADCRBXLASE"/>
</dbReference>
<feature type="binding site" evidence="5">
    <location>
        <position position="381"/>
    </location>
    <ligand>
        <name>pyridoxal 5'-phosphate</name>
        <dbReference type="ChEBI" id="CHEBI:597326"/>
    </ligand>
</feature>
<feature type="binding site" evidence="5">
    <location>
        <position position="312"/>
    </location>
    <ligand>
        <name>substrate</name>
    </ligand>
</feature>
<dbReference type="EC" id="4.1.1.20" evidence="5 6"/>
<protein>
    <recommendedName>
        <fullName evidence="5 6">Diaminopimelate decarboxylase</fullName>
        <shortName evidence="5">DAP decarboxylase</shortName>
        <shortName evidence="5">DAPDC</shortName>
        <ecNumber evidence="5 6">4.1.1.20</ecNumber>
    </recommendedName>
</protein>
<name>A0A5K7XQJ8_9BACT</name>
<dbReference type="AlphaFoldDB" id="A0A5K7XQJ8"/>
<dbReference type="GO" id="GO:0009089">
    <property type="term" value="P:lysine biosynthetic process via diaminopimelate"/>
    <property type="evidence" value="ECO:0007669"/>
    <property type="project" value="UniProtKB-UniRule"/>
</dbReference>
<evidence type="ECO:0000256" key="5">
    <source>
        <dbReference type="HAMAP-Rule" id="MF_02120"/>
    </source>
</evidence>
<dbReference type="RefSeq" id="WP_152101205.1">
    <property type="nucleotide sequence ID" value="NZ_AP021861.1"/>
</dbReference>
<feature type="binding site" evidence="5">
    <location>
        <position position="316"/>
    </location>
    <ligand>
        <name>substrate</name>
    </ligand>
</feature>